<reference evidence="2" key="2">
    <citation type="submission" date="2020-09" db="EMBL/GenBank/DDBJ databases">
        <authorList>
            <person name="Kikuchi T."/>
        </authorList>
    </citation>
    <scope>NUCLEOTIDE SEQUENCE</scope>
    <source>
        <strain evidence="2">Ka4C1</strain>
    </source>
</reference>
<evidence type="ECO:0000313" key="3">
    <source>
        <dbReference type="Proteomes" id="UP000095284"/>
    </source>
</evidence>
<keyword evidence="4" id="KW-1185">Reference proteome</keyword>
<organism evidence="3 5">
    <name type="scientific">Bursaphelenchus xylophilus</name>
    <name type="common">Pinewood nematode worm</name>
    <name type="synonym">Aphelenchoides xylophilus</name>
    <dbReference type="NCBI Taxonomy" id="6326"/>
    <lineage>
        <taxon>Eukaryota</taxon>
        <taxon>Metazoa</taxon>
        <taxon>Ecdysozoa</taxon>
        <taxon>Nematoda</taxon>
        <taxon>Chromadorea</taxon>
        <taxon>Rhabditida</taxon>
        <taxon>Tylenchina</taxon>
        <taxon>Tylenchomorpha</taxon>
        <taxon>Aphelenchoidea</taxon>
        <taxon>Aphelenchoididae</taxon>
        <taxon>Bursaphelenchus</taxon>
    </lineage>
</organism>
<feature type="coiled-coil region" evidence="1">
    <location>
        <begin position="21"/>
        <end position="69"/>
    </location>
</feature>
<evidence type="ECO:0000256" key="1">
    <source>
        <dbReference type="SAM" id="Coils"/>
    </source>
</evidence>
<evidence type="ECO:0000313" key="4">
    <source>
        <dbReference type="Proteomes" id="UP000659654"/>
    </source>
</evidence>
<dbReference type="Proteomes" id="UP000582659">
    <property type="component" value="Unassembled WGS sequence"/>
</dbReference>
<evidence type="ECO:0000313" key="2">
    <source>
        <dbReference type="EMBL" id="CAD5221797.1"/>
    </source>
</evidence>
<dbReference type="WBParaSite" id="BXY_1615800.1">
    <property type="protein sequence ID" value="BXY_1615800.1"/>
    <property type="gene ID" value="BXY_1615800"/>
</dbReference>
<evidence type="ECO:0000313" key="5">
    <source>
        <dbReference type="WBParaSite" id="BXY_1615800.1"/>
    </source>
</evidence>
<gene>
    <name evidence="2" type="ORF">BXYJ_LOCUS6857</name>
</gene>
<name>A0A1I7SSZ0_BURXY</name>
<protein>
    <submittedName>
        <fullName evidence="2">(pine wood nematode) hypothetical protein</fullName>
    </submittedName>
</protein>
<dbReference type="EMBL" id="CAJFCV020000003">
    <property type="protein sequence ID" value="CAG9108832.1"/>
    <property type="molecule type" value="Genomic_DNA"/>
</dbReference>
<dbReference type="Proteomes" id="UP000659654">
    <property type="component" value="Unassembled WGS sequence"/>
</dbReference>
<proteinExistence type="predicted"/>
<sequence>MEDEDQEPNDEEAGRMQMEIFEEQQIRLADYQLRLEERDREIAEYLEIIRELQGTVGSLQASVEDLEERIHVMANAPMLMTGLPVFTRSTMDTMREPTFSGRRLDVPRMRQVYSALPNAPLHKMIGTETRGARRAVEGGPVSYIVVYSNGVFSLGATREEQYGSTPEFIQFGTNKGMV</sequence>
<dbReference type="AlphaFoldDB" id="A0A1I7SSZ0"/>
<reference evidence="5" key="1">
    <citation type="submission" date="2016-11" db="UniProtKB">
        <authorList>
            <consortium name="WormBaseParasite"/>
        </authorList>
    </citation>
    <scope>IDENTIFICATION</scope>
</reference>
<keyword evidence="1" id="KW-0175">Coiled coil</keyword>
<dbReference type="Proteomes" id="UP000095284">
    <property type="component" value="Unplaced"/>
</dbReference>
<accession>A0A1I7SSZ0</accession>
<dbReference type="EMBL" id="CAJFDI010000003">
    <property type="protein sequence ID" value="CAD5221797.1"/>
    <property type="molecule type" value="Genomic_DNA"/>
</dbReference>